<sequence length="102" mass="12156">MGNYLHPNSRRQFLELIQVKVRLTQIESQWLESKVMWTWYNSRLHEAPSKAMFWLFRVSLAKVAGLVVRIPAFLFEPLYVNPPSLSCPNFRKFWSLLLFEDP</sequence>
<name>A0ABR0PTR1_GOSAR</name>
<reference evidence="1 2" key="1">
    <citation type="submission" date="2023-03" db="EMBL/GenBank/DDBJ databases">
        <title>WGS of Gossypium arboreum.</title>
        <authorList>
            <person name="Yu D."/>
        </authorList>
    </citation>
    <scope>NUCLEOTIDE SEQUENCE [LARGE SCALE GENOMIC DNA]</scope>
    <source>
        <tissue evidence="1">Leaf</tissue>
    </source>
</reference>
<evidence type="ECO:0000313" key="2">
    <source>
        <dbReference type="Proteomes" id="UP001358586"/>
    </source>
</evidence>
<evidence type="ECO:0008006" key="3">
    <source>
        <dbReference type="Google" id="ProtNLM"/>
    </source>
</evidence>
<dbReference type="EMBL" id="JARKNE010000005">
    <property type="protein sequence ID" value="KAK5830219.1"/>
    <property type="molecule type" value="Genomic_DNA"/>
</dbReference>
<organism evidence="1 2">
    <name type="scientific">Gossypium arboreum</name>
    <name type="common">Tree cotton</name>
    <name type="synonym">Gossypium nanking</name>
    <dbReference type="NCBI Taxonomy" id="29729"/>
    <lineage>
        <taxon>Eukaryota</taxon>
        <taxon>Viridiplantae</taxon>
        <taxon>Streptophyta</taxon>
        <taxon>Embryophyta</taxon>
        <taxon>Tracheophyta</taxon>
        <taxon>Spermatophyta</taxon>
        <taxon>Magnoliopsida</taxon>
        <taxon>eudicotyledons</taxon>
        <taxon>Gunneridae</taxon>
        <taxon>Pentapetalae</taxon>
        <taxon>rosids</taxon>
        <taxon>malvids</taxon>
        <taxon>Malvales</taxon>
        <taxon>Malvaceae</taxon>
        <taxon>Malvoideae</taxon>
        <taxon>Gossypium</taxon>
    </lineage>
</organism>
<comment type="caution">
    <text evidence="1">The sequence shown here is derived from an EMBL/GenBank/DDBJ whole genome shotgun (WGS) entry which is preliminary data.</text>
</comment>
<protein>
    <recommendedName>
        <fullName evidence="3">Integrase catalytic domain-containing protein</fullName>
    </recommendedName>
</protein>
<keyword evidence="2" id="KW-1185">Reference proteome</keyword>
<evidence type="ECO:0000313" key="1">
    <source>
        <dbReference type="EMBL" id="KAK5830219.1"/>
    </source>
</evidence>
<proteinExistence type="predicted"/>
<gene>
    <name evidence="1" type="ORF">PVK06_014013</name>
</gene>
<dbReference type="Proteomes" id="UP001358586">
    <property type="component" value="Chromosome 5"/>
</dbReference>
<accession>A0ABR0PTR1</accession>